<dbReference type="eggNOG" id="COG0371">
    <property type="taxonomic scope" value="Bacteria"/>
</dbReference>
<comment type="cofactor">
    <cofactor evidence="4">
        <name>Zn(2+)</name>
        <dbReference type="ChEBI" id="CHEBI:29105"/>
    </cofactor>
    <text evidence="4">Binds 1 zinc ion per subunit.</text>
</comment>
<dbReference type="STRING" id="1231336.L248_0631"/>
<evidence type="ECO:0000256" key="3">
    <source>
        <dbReference type="ARBA" id="ARBA00023002"/>
    </source>
</evidence>
<reference evidence="8" key="1">
    <citation type="journal article" date="2013" name="Genome Announc.">
        <title>Whole-Genome Sequencing of Lactobacillus shenzhenensis Strain LY-73T.</title>
        <authorList>
            <person name="Lin Z."/>
            <person name="Liu Z."/>
            <person name="Yang R."/>
            <person name="Zou Y."/>
            <person name="Wan D."/>
            <person name="Chen J."/>
            <person name="Guo M."/>
            <person name="Zhao J."/>
            <person name="Fang C."/>
            <person name="Yang R."/>
            <person name="Liu F."/>
        </authorList>
    </citation>
    <scope>NUCLEOTIDE SEQUENCE [LARGE SCALE GENOMIC DNA]</scope>
    <source>
        <strain evidence="8">LY-73</strain>
    </source>
</reference>
<dbReference type="Gene3D" id="3.40.50.1970">
    <property type="match status" value="1"/>
</dbReference>
<feature type="binding site" evidence="5">
    <location>
        <position position="143"/>
    </location>
    <ligand>
        <name>NAD(+)</name>
        <dbReference type="ChEBI" id="CHEBI:57540"/>
    </ligand>
</feature>
<dbReference type="HOGENOM" id="CLU_044754_2_0_9"/>
<dbReference type="Proteomes" id="UP000030647">
    <property type="component" value="Unassembled WGS sequence"/>
</dbReference>
<keyword evidence="2 4" id="KW-0479">Metal-binding</keyword>
<accession>U4TTC9</accession>
<dbReference type="EMBL" id="KI271593">
    <property type="protein sequence ID" value="ERL64712.1"/>
    <property type="molecule type" value="Genomic_DNA"/>
</dbReference>
<organism evidence="7 8">
    <name type="scientific">Schleiferilactobacillus shenzhenensis LY-73</name>
    <dbReference type="NCBI Taxonomy" id="1231336"/>
    <lineage>
        <taxon>Bacteria</taxon>
        <taxon>Bacillati</taxon>
        <taxon>Bacillota</taxon>
        <taxon>Bacilli</taxon>
        <taxon>Lactobacillales</taxon>
        <taxon>Lactobacillaceae</taxon>
        <taxon>Schleiferilactobacillus</taxon>
    </lineage>
</organism>
<feature type="binding site" evidence="5">
    <location>
        <begin position="134"/>
        <end position="137"/>
    </location>
    <ligand>
        <name>NAD(+)</name>
        <dbReference type="ChEBI" id="CHEBI:57540"/>
    </ligand>
</feature>
<sequence length="387" mass="41372">MHISGERGNIPIKFLNTDKEVRQMTIDQEIRPGTNRYISAAGATSNLPELLSHFHRPIILTGEKSFAVFQEKTQAPLDLPLFRYDGSASDADAAQIAEKADQPDVIVAIGGGRLLDTAKLVAEIFDCDYITVPTLASNCAPYTPIGAIYHQVGHSFDRVAYFARAPYATVVDWNIIATTPQDYLIAGIGDTLAKWYEMEGITRPRRETLTAFSQLGFSAAGTIRKILQTSAVQAVADLQAGQVTADLAAIADTIIGIAGTVGGFAGADGRMAGAHAVHNGLSYIDETHPILHGSKVAYGILVQLAYTGDDDEIQALLPFYQQVGLPTNLAGLNVTSDVARKKVQVAEFAASDKESFKLIDPEITAAKVVAAMDRVEELTAPAQAAEA</sequence>
<dbReference type="Gene3D" id="1.20.1090.10">
    <property type="entry name" value="Dehydroquinate synthase-like - alpha domain"/>
    <property type="match status" value="1"/>
</dbReference>
<keyword evidence="3" id="KW-0560">Oxidoreductase</keyword>
<feature type="binding site" evidence="5">
    <location>
        <begin position="112"/>
        <end position="116"/>
    </location>
    <ligand>
        <name>NAD(+)</name>
        <dbReference type="ChEBI" id="CHEBI:57540"/>
    </ligand>
</feature>
<evidence type="ECO:0000259" key="6">
    <source>
        <dbReference type="Pfam" id="PF00465"/>
    </source>
</evidence>
<evidence type="ECO:0000256" key="1">
    <source>
        <dbReference type="ARBA" id="ARBA00007358"/>
    </source>
</evidence>
<dbReference type="PIRSF" id="PIRSF000112">
    <property type="entry name" value="Glycerol_dehydrogenase"/>
    <property type="match status" value="1"/>
</dbReference>
<evidence type="ECO:0000313" key="8">
    <source>
        <dbReference type="Proteomes" id="UP000030647"/>
    </source>
</evidence>
<dbReference type="PROSITE" id="PS00913">
    <property type="entry name" value="ADH_IRON_1"/>
    <property type="match status" value="1"/>
</dbReference>
<gene>
    <name evidence="7" type="primary">ybdH</name>
    <name evidence="7" type="ORF">L248_0631</name>
</gene>
<dbReference type="SUPFAM" id="SSF56796">
    <property type="entry name" value="Dehydroquinate synthase-like"/>
    <property type="match status" value="1"/>
</dbReference>
<protein>
    <submittedName>
        <fullName evidence="7">Putative oxidoreductase</fullName>
    </submittedName>
</protein>
<dbReference type="AlphaFoldDB" id="U4TTC9"/>
<dbReference type="InterPro" id="IPR016205">
    <property type="entry name" value="Glycerol_DH"/>
</dbReference>
<feature type="binding site" evidence="4">
    <location>
        <position position="292"/>
    </location>
    <ligand>
        <name>glycerol</name>
        <dbReference type="ChEBI" id="CHEBI:17754"/>
    </ligand>
</feature>
<evidence type="ECO:0000256" key="4">
    <source>
        <dbReference type="PIRSR" id="PIRSR000112-1"/>
    </source>
</evidence>
<dbReference type="GO" id="GO:0016614">
    <property type="term" value="F:oxidoreductase activity, acting on CH-OH group of donors"/>
    <property type="evidence" value="ECO:0007669"/>
    <property type="project" value="InterPro"/>
</dbReference>
<name>U4TTC9_9LACO</name>
<evidence type="ECO:0000313" key="7">
    <source>
        <dbReference type="EMBL" id="ERL64712.1"/>
    </source>
</evidence>
<dbReference type="InterPro" id="IPR018211">
    <property type="entry name" value="ADH_Fe_CS"/>
</dbReference>
<feature type="binding site" evidence="5">
    <location>
        <position position="149"/>
    </location>
    <ligand>
        <name>NAD(+)</name>
        <dbReference type="ChEBI" id="CHEBI:57540"/>
    </ligand>
</feature>
<feature type="domain" description="Alcohol dehydrogenase iron-type/glycerol dehydrogenase GldA" evidence="6">
    <location>
        <begin position="35"/>
        <end position="172"/>
    </location>
</feature>
<evidence type="ECO:0000256" key="5">
    <source>
        <dbReference type="PIRSR" id="PIRSR000112-3"/>
    </source>
</evidence>
<keyword evidence="8" id="KW-1185">Reference proteome</keyword>
<comment type="similarity">
    <text evidence="1">Belongs to the iron-containing alcohol dehydrogenase family.</text>
</comment>
<keyword evidence="4" id="KW-0862">Zinc</keyword>
<dbReference type="InterPro" id="IPR001670">
    <property type="entry name" value="ADH_Fe/GldA"/>
</dbReference>
<dbReference type="CDD" id="cd08172">
    <property type="entry name" value="GlyDH-like"/>
    <property type="match status" value="1"/>
</dbReference>
<evidence type="ECO:0000256" key="2">
    <source>
        <dbReference type="ARBA" id="ARBA00022723"/>
    </source>
</evidence>
<feature type="binding site" evidence="4">
    <location>
        <position position="275"/>
    </location>
    <ligand>
        <name>glycerol</name>
        <dbReference type="ChEBI" id="CHEBI:17754"/>
    </ligand>
</feature>
<keyword evidence="5" id="KW-0520">NAD</keyword>
<dbReference type="PANTHER" id="PTHR43616">
    <property type="entry name" value="GLYCEROL DEHYDROGENASE"/>
    <property type="match status" value="1"/>
</dbReference>
<dbReference type="GO" id="GO:0046872">
    <property type="term" value="F:metal ion binding"/>
    <property type="evidence" value="ECO:0007669"/>
    <property type="project" value="UniProtKB-KW"/>
</dbReference>
<feature type="binding site" evidence="4">
    <location>
        <position position="190"/>
    </location>
    <ligand>
        <name>glycerol</name>
        <dbReference type="ChEBI" id="CHEBI:17754"/>
    </ligand>
</feature>
<dbReference type="Pfam" id="PF00465">
    <property type="entry name" value="Fe-ADH"/>
    <property type="match status" value="1"/>
</dbReference>
<proteinExistence type="inferred from homology"/>
<dbReference type="PANTHER" id="PTHR43616:SF3">
    <property type="entry name" value="HYDROXYCARBOXYLATE DEHYDROGENASE A"/>
    <property type="match status" value="1"/>
</dbReference>